<accession>A0A438HBQ4</accession>
<gene>
    <name evidence="2" type="ORF">CK203_050871</name>
</gene>
<protein>
    <recommendedName>
        <fullName evidence="4">CCHC-type domain-containing protein</fullName>
    </recommendedName>
</protein>
<dbReference type="SUPFAM" id="SSF57756">
    <property type="entry name" value="Retrovirus zinc finger-like domains"/>
    <property type="match status" value="1"/>
</dbReference>
<evidence type="ECO:0000256" key="1">
    <source>
        <dbReference type="SAM" id="MobiDB-lite"/>
    </source>
</evidence>
<dbReference type="GO" id="GO:0003676">
    <property type="term" value="F:nucleic acid binding"/>
    <property type="evidence" value="ECO:0007669"/>
    <property type="project" value="InterPro"/>
</dbReference>
<feature type="compositionally biased region" description="Basic residues" evidence="1">
    <location>
        <begin position="22"/>
        <end position="41"/>
    </location>
</feature>
<dbReference type="Gene3D" id="4.10.60.10">
    <property type="entry name" value="Zinc finger, CCHC-type"/>
    <property type="match status" value="1"/>
</dbReference>
<dbReference type="EMBL" id="QGNW01000247">
    <property type="protein sequence ID" value="RVW81898.1"/>
    <property type="molecule type" value="Genomic_DNA"/>
</dbReference>
<reference evidence="2 3" key="1">
    <citation type="journal article" date="2018" name="PLoS Genet.">
        <title>Population sequencing reveals clonal diversity and ancestral inbreeding in the grapevine cultivar Chardonnay.</title>
        <authorList>
            <person name="Roach M.J."/>
            <person name="Johnson D.L."/>
            <person name="Bohlmann J."/>
            <person name="van Vuuren H.J."/>
            <person name="Jones S.J."/>
            <person name="Pretorius I.S."/>
            <person name="Schmidt S.A."/>
            <person name="Borneman A.R."/>
        </authorList>
    </citation>
    <scope>NUCLEOTIDE SEQUENCE [LARGE SCALE GENOMIC DNA]</scope>
    <source>
        <strain evidence="3">cv. Chardonnay</strain>
        <tissue evidence="2">Leaf</tissue>
    </source>
</reference>
<proteinExistence type="predicted"/>
<evidence type="ECO:0000313" key="2">
    <source>
        <dbReference type="EMBL" id="RVW81898.1"/>
    </source>
</evidence>
<dbReference type="Proteomes" id="UP000288805">
    <property type="component" value="Unassembled WGS sequence"/>
</dbReference>
<evidence type="ECO:0008006" key="4">
    <source>
        <dbReference type="Google" id="ProtNLM"/>
    </source>
</evidence>
<name>A0A438HBQ4_VITVI</name>
<sequence length="74" mass="8782">MVVNGSLSSSSWKKKNTIETTKHKRKFKDKRKKKKKKKSKSQGKCFLCSKKGHWKKEYPKFPKRVRVSAKEKVQ</sequence>
<comment type="caution">
    <text evidence="2">The sequence shown here is derived from an EMBL/GenBank/DDBJ whole genome shotgun (WGS) entry which is preliminary data.</text>
</comment>
<dbReference type="InterPro" id="IPR036875">
    <property type="entry name" value="Znf_CCHC_sf"/>
</dbReference>
<organism evidence="2 3">
    <name type="scientific">Vitis vinifera</name>
    <name type="common">Grape</name>
    <dbReference type="NCBI Taxonomy" id="29760"/>
    <lineage>
        <taxon>Eukaryota</taxon>
        <taxon>Viridiplantae</taxon>
        <taxon>Streptophyta</taxon>
        <taxon>Embryophyta</taxon>
        <taxon>Tracheophyta</taxon>
        <taxon>Spermatophyta</taxon>
        <taxon>Magnoliopsida</taxon>
        <taxon>eudicotyledons</taxon>
        <taxon>Gunneridae</taxon>
        <taxon>Pentapetalae</taxon>
        <taxon>rosids</taxon>
        <taxon>Vitales</taxon>
        <taxon>Vitaceae</taxon>
        <taxon>Viteae</taxon>
        <taxon>Vitis</taxon>
    </lineage>
</organism>
<feature type="compositionally biased region" description="Polar residues" evidence="1">
    <location>
        <begin position="1"/>
        <end position="11"/>
    </location>
</feature>
<dbReference type="GO" id="GO:0008270">
    <property type="term" value="F:zinc ion binding"/>
    <property type="evidence" value="ECO:0007669"/>
    <property type="project" value="InterPro"/>
</dbReference>
<dbReference type="AlphaFoldDB" id="A0A438HBQ4"/>
<feature type="region of interest" description="Disordered" evidence="1">
    <location>
        <begin position="1"/>
        <end position="44"/>
    </location>
</feature>
<evidence type="ECO:0000313" key="3">
    <source>
        <dbReference type="Proteomes" id="UP000288805"/>
    </source>
</evidence>